<keyword evidence="1" id="KW-0812">Transmembrane</keyword>
<feature type="transmembrane region" description="Helical" evidence="1">
    <location>
        <begin position="184"/>
        <end position="205"/>
    </location>
</feature>
<gene>
    <name evidence="2" type="ORF">LV83_03631</name>
</gene>
<proteinExistence type="predicted"/>
<keyword evidence="1" id="KW-0472">Membrane</keyword>
<accession>A0A327P1V6</accession>
<feature type="transmembrane region" description="Helical" evidence="1">
    <location>
        <begin position="287"/>
        <end position="304"/>
    </location>
</feature>
<sequence length="510" mass="58541">MTKILTTFTVLSLSLILLGINRGFDFSDEGLYAFLADPNQPNIGGVFNYDLFFKLIYRFTGLEFGIIGLRIIRLISYVMAAFALGIFWKNLYPEQLLSPQIVILSLAALFAGYGFLPPTLSYNSISVVLVCFWLALVSKQNVKAMDWLMLGLIFAMLIYVKVTAGILLGILTFLYFLRLKMLGLIPLTYLILPFLVFEGLFYILFEETALARLFGEFGFIHQRQDYTITLLIKYTVVGGFWILLTGFTFFLASKFRKTNTFVYGILIPLAFATLASVFYLTFITSEWSHIFLLISIAAISWEIADLSRGELAKKEYLFISVLIFLPFLLHFGSNVYWMRLGIHYWVFWLLAYVLLIKGRSQEFRERCYALASVISLTLVAFGIWLTPFEGAYLWEATKKWEYKPGKEIWLSPSQIELLKLVNSEIEASNPSEIISLYSNPGLLYLLGKNSLYSPGYWKPSQAKLFLNSGSEIDLILFNGLYDFPFDPSEWEKQKEFIQPNGEKLSVLWRK</sequence>
<dbReference type="EMBL" id="QLLK01000013">
    <property type="protein sequence ID" value="RAI85551.1"/>
    <property type="molecule type" value="Genomic_DNA"/>
</dbReference>
<comment type="caution">
    <text evidence="2">The sequence shown here is derived from an EMBL/GenBank/DDBJ whole genome shotgun (WGS) entry which is preliminary data.</text>
</comment>
<feature type="transmembrane region" description="Helical" evidence="1">
    <location>
        <begin position="367"/>
        <end position="385"/>
    </location>
</feature>
<dbReference type="RefSeq" id="WP_111612954.1">
    <property type="nucleotide sequence ID" value="NZ_QLLK01000013.1"/>
</dbReference>
<evidence type="ECO:0000256" key="1">
    <source>
        <dbReference type="SAM" id="Phobius"/>
    </source>
</evidence>
<dbReference type="Proteomes" id="UP000249610">
    <property type="component" value="Unassembled WGS sequence"/>
</dbReference>
<evidence type="ECO:0008006" key="4">
    <source>
        <dbReference type="Google" id="ProtNLM"/>
    </source>
</evidence>
<feature type="transmembrane region" description="Helical" evidence="1">
    <location>
        <begin position="231"/>
        <end position="252"/>
    </location>
</feature>
<name>A0A327P1V6_9BACT</name>
<feature type="transmembrane region" description="Helical" evidence="1">
    <location>
        <begin position="316"/>
        <end position="331"/>
    </location>
</feature>
<reference evidence="2 3" key="1">
    <citation type="submission" date="2018-06" db="EMBL/GenBank/DDBJ databases">
        <title>Genomic Encyclopedia of Archaeal and Bacterial Type Strains, Phase II (KMG-II): from individual species to whole genera.</title>
        <authorList>
            <person name="Goeker M."/>
        </authorList>
    </citation>
    <scope>NUCLEOTIDE SEQUENCE [LARGE SCALE GENOMIC DNA]</scope>
    <source>
        <strain evidence="2 3">DSM 23446</strain>
    </source>
</reference>
<feature type="transmembrane region" description="Helical" evidence="1">
    <location>
        <begin position="261"/>
        <end position="281"/>
    </location>
</feature>
<protein>
    <recommendedName>
        <fullName evidence="4">Dolichyl-phosphate-mannose-protein mannosyltransferase</fullName>
    </recommendedName>
</protein>
<organism evidence="2 3">
    <name type="scientific">Algoriphagus yeomjeoni</name>
    <dbReference type="NCBI Taxonomy" id="291403"/>
    <lineage>
        <taxon>Bacteria</taxon>
        <taxon>Pseudomonadati</taxon>
        <taxon>Bacteroidota</taxon>
        <taxon>Cytophagia</taxon>
        <taxon>Cytophagales</taxon>
        <taxon>Cyclobacteriaceae</taxon>
        <taxon>Algoriphagus</taxon>
    </lineage>
</organism>
<evidence type="ECO:0000313" key="2">
    <source>
        <dbReference type="EMBL" id="RAI85551.1"/>
    </source>
</evidence>
<dbReference type="OrthoDB" id="861753at2"/>
<feature type="transmembrane region" description="Helical" evidence="1">
    <location>
        <begin position="120"/>
        <end position="136"/>
    </location>
</feature>
<feature type="transmembrane region" description="Helical" evidence="1">
    <location>
        <begin position="148"/>
        <end position="177"/>
    </location>
</feature>
<feature type="transmembrane region" description="Helical" evidence="1">
    <location>
        <begin position="74"/>
        <end position="91"/>
    </location>
</feature>
<keyword evidence="1" id="KW-1133">Transmembrane helix</keyword>
<keyword evidence="3" id="KW-1185">Reference proteome</keyword>
<dbReference type="AlphaFoldDB" id="A0A327P1V6"/>
<evidence type="ECO:0000313" key="3">
    <source>
        <dbReference type="Proteomes" id="UP000249610"/>
    </source>
</evidence>
<feature type="transmembrane region" description="Helical" evidence="1">
    <location>
        <begin position="97"/>
        <end position="115"/>
    </location>
</feature>
<feature type="transmembrane region" description="Helical" evidence="1">
    <location>
        <begin position="337"/>
        <end position="355"/>
    </location>
</feature>